<sequence length="966" mass="106490">MKSFLPAAKRLFLVVITMAFGHLITNAQTIKGTVTDARDKQPLIGATVHIEQGSSVFNTGVRLDGIYMFKNIPAGTYKLHVSFLGYKTTQNYTVQVEKNGTAVLNIAMADNSTSLGEVVVKEHASKESDGAARNTQKNANNTMNVISASAIAISPDVIVSNVLGRVSGISIDRSNTGDAQHVIIRGMEKQYNTTLINGIKIPSPDNKNRYVPLDIFPADLVERIEVSKSLTPDMEGDASGGVVNLVMKTAPDHLRIEGNVGTGYSQLFLKRDFSSFDRGTVHSKSPGELLPPLGSASISDFPYQNLVTHKHNAAPNTNVSLTVGDRFLNNKLGAVFSGTYQNSYQGDNSFVVVQENTVGPAPNINTPNQETAFQSSYVRQYSSQLSRLGTIASLDYRFNANHSINLFGTYLQLNEYRVRETETSTYSGYSYKGYVATNGIDNLTETRTDQQSIYNITLKGKHRLSNAFSFDWAAATSKATHKQPDIAQFKTTYSTSPAAGGTNEPAPGDPNSSVYVAPGIINGPVLVGNESRVWTHNTDKDLSGYLNLHYDTKIFGRKALFSAGGMTRHKTRDNYVNSYSLPNTIDAGTNNAETYTSIPAATFTFDNNPGNARGSAYSDPGVYTFTENIQAGYGMLKYFISDRLDVLLGERVEHTDQSYFSNLPATFPGKTAAINYTDYLPSVNAKYALTDNQAIRASYFKSILRPAFADFIPYPNTTVDDPYATIGNPYLQHTEIDNYDLRYEFFPGVFDEFMAGGFYKHLVNPIETVLSPGQNGAALFLTPQNLGTARNYGAELVAKKFFGNIGFSVNYTYTQSRITTPKSIDVINVGVTTRNQTRPLQGQAAHIGNVSLIYKDQKSGIDAQLSLAYTGERIQAVSKYYNLDTWEKASTFLDFSAQKQLGGHFIVFVKANNLLNTPYQLFIKQNNANNYSSIMKYAHQESPNYTTVQYDEYFARYSLGMRFKFQ</sequence>
<keyword evidence="5" id="KW-0732">Signal</keyword>
<comment type="similarity">
    <text evidence="4">Belongs to the TonB-dependent receptor family.</text>
</comment>
<keyword evidence="4" id="KW-0798">TonB box</keyword>
<proteinExistence type="inferred from homology"/>
<dbReference type="EMBL" id="JBHLTS010000021">
    <property type="protein sequence ID" value="MFC0514937.1"/>
    <property type="molecule type" value="Genomic_DNA"/>
</dbReference>
<feature type="chain" id="PRO_5045965863" evidence="5">
    <location>
        <begin position="28"/>
        <end position="966"/>
    </location>
</feature>
<dbReference type="InterPro" id="IPR012910">
    <property type="entry name" value="Plug_dom"/>
</dbReference>
<evidence type="ECO:0000256" key="1">
    <source>
        <dbReference type="ARBA" id="ARBA00004442"/>
    </source>
</evidence>
<evidence type="ECO:0000259" key="7">
    <source>
        <dbReference type="Pfam" id="PF07715"/>
    </source>
</evidence>
<dbReference type="PANTHER" id="PTHR40980:SF4">
    <property type="entry name" value="TONB-DEPENDENT RECEPTOR-LIKE BETA-BARREL DOMAIN-CONTAINING PROTEIN"/>
    <property type="match status" value="1"/>
</dbReference>
<dbReference type="PANTHER" id="PTHR40980">
    <property type="entry name" value="PLUG DOMAIN-CONTAINING PROTEIN"/>
    <property type="match status" value="1"/>
</dbReference>
<feature type="domain" description="TonB-dependent receptor plug" evidence="7">
    <location>
        <begin position="136"/>
        <end position="242"/>
    </location>
</feature>
<dbReference type="InterPro" id="IPR037066">
    <property type="entry name" value="Plug_dom_sf"/>
</dbReference>
<dbReference type="Gene3D" id="2.60.40.1120">
    <property type="entry name" value="Carboxypeptidase-like, regulatory domain"/>
    <property type="match status" value="1"/>
</dbReference>
<organism evidence="8 9">
    <name type="scientific">Mucilaginibacter angelicae</name>
    <dbReference type="NCBI Taxonomy" id="869718"/>
    <lineage>
        <taxon>Bacteria</taxon>
        <taxon>Pseudomonadati</taxon>
        <taxon>Bacteroidota</taxon>
        <taxon>Sphingobacteriia</taxon>
        <taxon>Sphingobacteriales</taxon>
        <taxon>Sphingobacteriaceae</taxon>
        <taxon>Mucilaginibacter</taxon>
    </lineage>
</organism>
<dbReference type="Proteomes" id="UP001589828">
    <property type="component" value="Unassembled WGS sequence"/>
</dbReference>
<dbReference type="RefSeq" id="WP_377022780.1">
    <property type="nucleotide sequence ID" value="NZ_JBHLTS010000021.1"/>
</dbReference>
<dbReference type="InterPro" id="IPR008969">
    <property type="entry name" value="CarboxyPept-like_regulatory"/>
</dbReference>
<dbReference type="Pfam" id="PF13715">
    <property type="entry name" value="CarbopepD_reg_2"/>
    <property type="match status" value="1"/>
</dbReference>
<dbReference type="Pfam" id="PF00593">
    <property type="entry name" value="TonB_dep_Rec_b-barrel"/>
    <property type="match status" value="1"/>
</dbReference>
<evidence type="ECO:0000256" key="2">
    <source>
        <dbReference type="ARBA" id="ARBA00023136"/>
    </source>
</evidence>
<dbReference type="Gene3D" id="2.170.130.10">
    <property type="entry name" value="TonB-dependent receptor, plug domain"/>
    <property type="match status" value="1"/>
</dbReference>
<protein>
    <submittedName>
        <fullName evidence="8">TonB-dependent receptor domain-containing protein</fullName>
    </submittedName>
</protein>
<feature type="signal peptide" evidence="5">
    <location>
        <begin position="1"/>
        <end position="27"/>
    </location>
</feature>
<evidence type="ECO:0000259" key="6">
    <source>
        <dbReference type="Pfam" id="PF00593"/>
    </source>
</evidence>
<comment type="caution">
    <text evidence="8">The sequence shown here is derived from an EMBL/GenBank/DDBJ whole genome shotgun (WGS) entry which is preliminary data.</text>
</comment>
<gene>
    <name evidence="8" type="ORF">ACFFGT_12035</name>
</gene>
<dbReference type="InterPro" id="IPR036942">
    <property type="entry name" value="Beta-barrel_TonB_sf"/>
</dbReference>
<dbReference type="SUPFAM" id="SSF49464">
    <property type="entry name" value="Carboxypeptidase regulatory domain-like"/>
    <property type="match status" value="1"/>
</dbReference>
<keyword evidence="2 4" id="KW-0472">Membrane</keyword>
<dbReference type="SUPFAM" id="SSF56935">
    <property type="entry name" value="Porins"/>
    <property type="match status" value="1"/>
</dbReference>
<dbReference type="InterPro" id="IPR000531">
    <property type="entry name" value="Beta-barrel_TonB"/>
</dbReference>
<comment type="subcellular location">
    <subcellularLocation>
        <location evidence="1 4">Cell outer membrane</location>
    </subcellularLocation>
</comment>
<keyword evidence="3" id="KW-0998">Cell outer membrane</keyword>
<accession>A0ABV6L667</accession>
<name>A0ABV6L667_9SPHI</name>
<dbReference type="Pfam" id="PF07715">
    <property type="entry name" value="Plug"/>
    <property type="match status" value="1"/>
</dbReference>
<reference evidence="8 9" key="1">
    <citation type="submission" date="2024-09" db="EMBL/GenBank/DDBJ databases">
        <authorList>
            <person name="Sun Q."/>
            <person name="Mori K."/>
        </authorList>
    </citation>
    <scope>NUCLEOTIDE SEQUENCE [LARGE SCALE GENOMIC DNA]</scope>
    <source>
        <strain evidence="8 9">NCAIM B.02415</strain>
    </source>
</reference>
<evidence type="ECO:0000313" key="8">
    <source>
        <dbReference type="EMBL" id="MFC0514937.1"/>
    </source>
</evidence>
<evidence type="ECO:0000256" key="4">
    <source>
        <dbReference type="RuleBase" id="RU003357"/>
    </source>
</evidence>
<evidence type="ECO:0000256" key="3">
    <source>
        <dbReference type="ARBA" id="ARBA00023237"/>
    </source>
</evidence>
<keyword evidence="9" id="KW-1185">Reference proteome</keyword>
<dbReference type="Gene3D" id="2.40.170.20">
    <property type="entry name" value="TonB-dependent receptor, beta-barrel domain"/>
    <property type="match status" value="1"/>
</dbReference>
<evidence type="ECO:0000256" key="5">
    <source>
        <dbReference type="SAM" id="SignalP"/>
    </source>
</evidence>
<keyword evidence="8" id="KW-0675">Receptor</keyword>
<evidence type="ECO:0000313" key="9">
    <source>
        <dbReference type="Proteomes" id="UP001589828"/>
    </source>
</evidence>
<feature type="domain" description="TonB-dependent receptor-like beta-barrel" evidence="6">
    <location>
        <begin position="523"/>
        <end position="914"/>
    </location>
</feature>